<name>A0A830HCN2_9CHLO</name>
<dbReference type="GO" id="GO:0000139">
    <property type="term" value="C:Golgi membrane"/>
    <property type="evidence" value="ECO:0007669"/>
    <property type="project" value="UniProtKB-SubCell"/>
</dbReference>
<evidence type="ECO:0000256" key="7">
    <source>
        <dbReference type="ARBA" id="ARBA00023461"/>
    </source>
</evidence>
<accession>A0A830HCN2</accession>
<evidence type="ECO:0000256" key="9">
    <source>
        <dbReference type="SAM" id="Phobius"/>
    </source>
</evidence>
<evidence type="ECO:0000256" key="6">
    <source>
        <dbReference type="ARBA" id="ARBA00023180"/>
    </source>
</evidence>
<organism evidence="11 12">
    <name type="scientific">Pycnococcus provasolii</name>
    <dbReference type="NCBI Taxonomy" id="41880"/>
    <lineage>
        <taxon>Eukaryota</taxon>
        <taxon>Viridiplantae</taxon>
        <taxon>Chlorophyta</taxon>
        <taxon>Pseudoscourfieldiophyceae</taxon>
        <taxon>Pseudoscourfieldiales</taxon>
        <taxon>Pycnococcaceae</taxon>
        <taxon>Pycnococcus</taxon>
    </lineage>
</organism>
<reference evidence="11" key="1">
    <citation type="submission" date="2020-10" db="EMBL/GenBank/DDBJ databases">
        <title>Unveiling of a novel bifunctional photoreceptor, Dualchrome1, isolated from a cosmopolitan green alga.</title>
        <authorList>
            <person name="Suzuki S."/>
            <person name="Kawachi M."/>
        </authorList>
    </citation>
    <scope>NUCLEOTIDE SEQUENCE</scope>
    <source>
        <strain evidence="11">NIES 2893</strain>
    </source>
</reference>
<feature type="transmembrane region" description="Helical" evidence="9">
    <location>
        <begin position="371"/>
        <end position="397"/>
    </location>
</feature>
<keyword evidence="3 9" id="KW-1133">Transmembrane helix</keyword>
<dbReference type="EMBL" id="BNJQ01000008">
    <property type="protein sequence ID" value="GHP04824.1"/>
    <property type="molecule type" value="Genomic_DNA"/>
</dbReference>
<dbReference type="AlphaFoldDB" id="A0A830HCN2"/>
<evidence type="ECO:0000256" key="8">
    <source>
        <dbReference type="ARBA" id="ARBA00023485"/>
    </source>
</evidence>
<dbReference type="GO" id="GO:2000640">
    <property type="term" value="P:positive regulation of SREBP signaling pathway"/>
    <property type="evidence" value="ECO:0007669"/>
    <property type="project" value="InterPro"/>
</dbReference>
<dbReference type="Pfam" id="PF10218">
    <property type="entry name" value="SPRING1"/>
    <property type="match status" value="1"/>
</dbReference>
<comment type="similarity">
    <text evidence="7">Belongs to the SPRING family.</text>
</comment>
<dbReference type="Proteomes" id="UP000660262">
    <property type="component" value="Unassembled WGS sequence"/>
</dbReference>
<feature type="chain" id="PRO_5033021549" description="SREBP regulating gene protein" evidence="10">
    <location>
        <begin position="26"/>
        <end position="401"/>
    </location>
</feature>
<gene>
    <name evidence="11" type="ORF">PPROV_000357600</name>
</gene>
<keyword evidence="2 9" id="KW-0812">Transmembrane</keyword>
<feature type="signal peptide" evidence="10">
    <location>
        <begin position="1"/>
        <end position="25"/>
    </location>
</feature>
<evidence type="ECO:0000313" key="11">
    <source>
        <dbReference type="EMBL" id="GHP04824.1"/>
    </source>
</evidence>
<keyword evidence="12" id="KW-1185">Reference proteome</keyword>
<protein>
    <recommendedName>
        <fullName evidence="8">SREBP regulating gene protein</fullName>
    </recommendedName>
</protein>
<sequence length="401" mass="44040">MACSPLRGLGSVFVLVVALAGFTSGQHHPREERHPNFQHQVAAGVAAGSNPRHHQGPLGEIENIQLKFQGSTPVLYALPKAVPGPTDRCRFTKGGAHIITDERGNTCARSEWNPSSGCCPAAGQPPPACAALEAGTDAKLDMGDAGACEANTKCCGRYETCTACCLGQVRKLADEAKDESTDGQTRASKSLPPLSVEHSSMWNKWIESVGVTADASKGYPPGSVLIDPWEYCAVKCRTQAFMTVHENAFRHSDFRYCFGELDDKGLTPLWSNEEMNTRLQGFQKHQHMPKDAPTPGRMKLEDWSEEFAKFGHSADPAVQKTEGEGDRHYADHQFNSYVAPLPKTWVQRWWNTWSIFINGFFPKTASHSPHLAPILVALFIFVSFCLTAMVCVVWSLLTSVY</sequence>
<comment type="subcellular location">
    <subcellularLocation>
        <location evidence="1">Golgi apparatus membrane</location>
        <topology evidence="1">Single-pass membrane protein</topology>
    </subcellularLocation>
</comment>
<keyword evidence="4" id="KW-0333">Golgi apparatus</keyword>
<dbReference type="OrthoDB" id="70142at2759"/>
<keyword evidence="5 9" id="KW-0472">Membrane</keyword>
<evidence type="ECO:0000256" key="4">
    <source>
        <dbReference type="ARBA" id="ARBA00023034"/>
    </source>
</evidence>
<keyword evidence="6" id="KW-0325">Glycoprotein</keyword>
<dbReference type="InterPro" id="IPR019352">
    <property type="entry name" value="SPRING1"/>
</dbReference>
<evidence type="ECO:0000256" key="3">
    <source>
        <dbReference type="ARBA" id="ARBA00022989"/>
    </source>
</evidence>
<proteinExistence type="inferred from homology"/>
<evidence type="ECO:0000256" key="10">
    <source>
        <dbReference type="SAM" id="SignalP"/>
    </source>
</evidence>
<evidence type="ECO:0000256" key="2">
    <source>
        <dbReference type="ARBA" id="ARBA00022692"/>
    </source>
</evidence>
<dbReference type="PANTHER" id="PTHR13481:SF0">
    <property type="entry name" value="SREBP REGULATING GENE PROTEIN"/>
    <property type="match status" value="1"/>
</dbReference>
<dbReference type="PANTHER" id="PTHR13481">
    <property type="entry name" value="SREBP REGULATING GENE PROTEIN"/>
    <property type="match status" value="1"/>
</dbReference>
<evidence type="ECO:0000256" key="5">
    <source>
        <dbReference type="ARBA" id="ARBA00023136"/>
    </source>
</evidence>
<evidence type="ECO:0000313" key="12">
    <source>
        <dbReference type="Proteomes" id="UP000660262"/>
    </source>
</evidence>
<keyword evidence="10" id="KW-0732">Signal</keyword>
<evidence type="ECO:0000256" key="1">
    <source>
        <dbReference type="ARBA" id="ARBA00004194"/>
    </source>
</evidence>
<comment type="caution">
    <text evidence="11">The sequence shown here is derived from an EMBL/GenBank/DDBJ whole genome shotgun (WGS) entry which is preliminary data.</text>
</comment>